<dbReference type="Proteomes" id="UP000006250">
    <property type="component" value="Unassembled WGS sequence"/>
</dbReference>
<evidence type="ECO:0000256" key="1">
    <source>
        <dbReference type="ARBA" id="ARBA00010556"/>
    </source>
</evidence>
<dbReference type="Pfam" id="PF11974">
    <property type="entry name" value="bMG3"/>
    <property type="match status" value="1"/>
</dbReference>
<dbReference type="InterPro" id="IPR021868">
    <property type="entry name" value="Alpha_2_Macroglob_MG3"/>
</dbReference>
<dbReference type="InterPro" id="IPR002890">
    <property type="entry name" value="MG2"/>
</dbReference>
<feature type="transmembrane region" description="Helical" evidence="3">
    <location>
        <begin position="12"/>
        <end position="33"/>
    </location>
</feature>
<dbReference type="InterPro" id="IPR011625">
    <property type="entry name" value="A2M_N_BRD"/>
</dbReference>
<reference evidence="6 7" key="1">
    <citation type="submission" date="2010-08" db="EMBL/GenBank/DDBJ databases">
        <title>The draft genome of Desulfovibrio fructosovorans JJ.</title>
        <authorList>
            <consortium name="US DOE Joint Genome Institute (JGI-PGF)"/>
            <person name="Lucas S."/>
            <person name="Copeland A."/>
            <person name="Lapidus A."/>
            <person name="Cheng J.-F."/>
            <person name="Bruce D."/>
            <person name="Goodwin L."/>
            <person name="Pitluck S."/>
            <person name="Land M.L."/>
            <person name="Hauser L."/>
            <person name="Chang Y.-J."/>
            <person name="Jeffries C."/>
            <person name="Wall J.D."/>
            <person name="Stahl D.A."/>
            <person name="Arkin A.P."/>
            <person name="Dehal P."/>
            <person name="Stolyar S.M."/>
            <person name="Hazen T.C."/>
            <person name="Woyke T.J."/>
        </authorList>
    </citation>
    <scope>NUCLEOTIDE SEQUENCE [LARGE SCALE GENOMIC DNA]</scope>
    <source>
        <strain evidence="6 7">JJ</strain>
    </source>
</reference>
<comment type="caution">
    <text evidence="6">The sequence shown here is derived from an EMBL/GenBank/DDBJ whole genome shotgun (WGS) entry which is preliminary data.</text>
</comment>
<feature type="domain" description="Alpha-2-macroglobulin" evidence="5">
    <location>
        <begin position="1153"/>
        <end position="1242"/>
    </location>
</feature>
<evidence type="ECO:0000313" key="7">
    <source>
        <dbReference type="Proteomes" id="UP000006250"/>
    </source>
</evidence>
<dbReference type="Pfam" id="PF07703">
    <property type="entry name" value="A2M_BRD"/>
    <property type="match status" value="1"/>
</dbReference>
<comment type="similarity">
    <text evidence="1">Belongs to the protease inhibitor I39 (alpha-2-macroglobulin) family. Bacterial alpha-2-macroglobulin subfamily.</text>
</comment>
<dbReference type="SUPFAM" id="SSF48239">
    <property type="entry name" value="Terpenoid cyclases/Protein prenyltransferases"/>
    <property type="match status" value="1"/>
</dbReference>
<sequence>MNEKTPGDHRANVKNIIIVVLLCIALGEFFLLMRGPARGPQPGQVAQSPASGAPAASDAVRVAGLGMDPERGRYVLVAFDRPVAGAKEGTVLSTAPATVEPPLSGTWTWVSPYMLRFAPTDGFAQARTYTFTLSGKNFLAAPQELAGQDVWKASYGSFEVARLTGHLEPAPEGGAMVVVRGEAAFNRAVDPKALADHISLIDPRDPKKPVSVALTTTYTSKKIGFVSEPIVKTAEQRDVKIVVTPGLRPQKGDIELATEAVAVIPVTLDPHLRLRRIKADAEEGAATLRLILSTPIEANDLTAGHIRIEPSLETNLSADGADLVISGAFEPGREYVVTVDKGLVAADGAVLEAKFSRTVRIPDLEPSVDFRDQGIFLSKNGYKNLAIKSINTNAAELSVDRVYYNNLFPLFSMDYSVFDDESGGGAVNGSLGDRIYSGRVPLRYKSNAAVLTPVNLEKYIQGHEPGLYRVAVNVPGKFQGFQRYVLITDIGIVAKQGLGDLLVWTSSYSTLAPMAEANVRVLSYQNQELAVGTTDAKGLFRAKISPKTLRDKRPYLIMVQKGADRSYLLYDRFQVDTTGLDVSGKVMPEAGYTAFVYGERDIYRPGETLEGLAVVRDTRLGLPPSMPVTLRLNDPQGRKLGEKTVVTGAEGAITLRQPLPVQTLTGAYTIDLVVADTVIGQYRFQVEDFVPDRISVSVTPDEQAGQAGKPLTFTVVGRYLFGAPGSDLPVETRVRLIKAAFAPKGFGDYVFGDPQRSFEDTEILEETGNLDAGGKASYTAELPGDLNPPAALTAIVTARVREGGGRGVTGMAKLPVHVYAAFPGLKRLKSDATVPGKPVRFEYVVVTPEGKPTPAKGLTATLYRDRWQTVLRKGPDGSFKYESVRDPRTVDVKTVDAPNGKGAVEFTPPSFGSYRLTLADSESGAASQLEFYAGGFGYSPWAVENPARLELVPDKTEYASGETARFQVRAPFAGKLLVTVEGSDVHDVQILDLAGNTGQIEVPVKAAYMPGVYVTATLVRKAASVTADTPSRAYGAAPMFVDRASGRLPLTIAAPEAMRPNGKLTAEVSAPPGSLVTVAAVDEGILQLIAQKTPDPFAAFYAKRQLQVETYDTFSLLLPEVPPLMGKALAGGGDGMDDLSNFVRTQSPARRTVAYWSGPVAVGPTGKAQVSFDIPEFQGQVRLMAVGVSGRRFAGTEAKTLVKSPLVLLPSFPRFLSFGDAAKIPVTVRNDTGKAGSFVVRLSANGPVTVADSSRNVTIASGGTATVEFPVTVGNAEGVAAFDVAVSGGGESSADTAQVAVRSPLPPRTTVRSGALETAELTVPNLASGEFLPGTARIDVTVGRFPLIRFTGNLKSLLGYPYGCLEQTVSRAFPLLYFADLAQAMAPGAFTSATPQGMVQSAIRRVTGMQLYNGGFSMWPGGGEPQAWMSLYAADFLAEAGRAGYPVDQGVLSQALAFAGETGRETDLSKPAGLTLAAYALYVQAKAGRADIGAMDNLRDSQAKKLPAEARGLLGAAYAAVGNTRTADMLLSGPVPTGEPHKETGGNLGSTLRDKALFLSALLDAVPADPRIVSLAEDVGRLLEGEPYPSTQENAFALLALGKFYARQKAKPPFSGVLYAGSGVLSDFSSDKVLSLHGLPQSGDLRFVVKQGFTPGACAYSVRTRAIPTKAAYAPQATGLAIDRTYLTRDGQPVNLDAVPQGALIVVKFSVRATAGPISNVVLENLLPAGLEVENPRLSTTERLPWMEADEKTDAGYLDMRDDRTLLFTDLPDDKWHTYYALLRAVTPGSFIVPPAQAEAMYAPELRASGDLSRLTITTPTN</sequence>
<keyword evidence="3" id="KW-1133">Transmembrane helix</keyword>
<dbReference type="SMART" id="SM01359">
    <property type="entry name" value="A2M_N_2"/>
    <property type="match status" value="1"/>
</dbReference>
<dbReference type="Pfam" id="PF07678">
    <property type="entry name" value="TED_complement"/>
    <property type="match status" value="1"/>
</dbReference>
<evidence type="ECO:0000256" key="2">
    <source>
        <dbReference type="ARBA" id="ARBA00022729"/>
    </source>
</evidence>
<keyword evidence="7" id="KW-1185">Reference proteome</keyword>
<name>E1JX80_SOLFR</name>
<keyword evidence="3" id="KW-0812">Transmembrane</keyword>
<dbReference type="Pfam" id="PF17962">
    <property type="entry name" value="bMG6"/>
    <property type="match status" value="1"/>
</dbReference>
<dbReference type="PANTHER" id="PTHR40094">
    <property type="entry name" value="ALPHA-2-MACROGLOBULIN HOMOLOG"/>
    <property type="match status" value="1"/>
</dbReference>
<evidence type="ECO:0000259" key="4">
    <source>
        <dbReference type="SMART" id="SM01359"/>
    </source>
</evidence>
<dbReference type="Pfam" id="PF17973">
    <property type="entry name" value="bMG10"/>
    <property type="match status" value="1"/>
</dbReference>
<protein>
    <submittedName>
        <fullName evidence="6">Alpha-2-macroglobulin domain protein</fullName>
    </submittedName>
</protein>
<dbReference type="SMART" id="SM01419">
    <property type="entry name" value="Thiol-ester_cl"/>
    <property type="match status" value="1"/>
</dbReference>
<dbReference type="InterPro" id="IPR041462">
    <property type="entry name" value="Bact_A2M_MG6"/>
</dbReference>
<organism evidence="6 7">
    <name type="scientific">Solidesulfovibrio fructosivorans JJ]</name>
    <dbReference type="NCBI Taxonomy" id="596151"/>
    <lineage>
        <taxon>Bacteria</taxon>
        <taxon>Pseudomonadati</taxon>
        <taxon>Thermodesulfobacteriota</taxon>
        <taxon>Desulfovibrionia</taxon>
        <taxon>Desulfovibrionales</taxon>
        <taxon>Desulfovibrionaceae</taxon>
        <taxon>Solidesulfovibrio</taxon>
    </lineage>
</organism>
<dbReference type="OrthoDB" id="9767116at2"/>
<dbReference type="CDD" id="cd02891">
    <property type="entry name" value="A2M_like"/>
    <property type="match status" value="1"/>
</dbReference>
<dbReference type="Gene3D" id="1.50.10.20">
    <property type="match status" value="1"/>
</dbReference>
<evidence type="ECO:0000313" key="6">
    <source>
        <dbReference type="EMBL" id="EFL51045.1"/>
    </source>
</evidence>
<dbReference type="Pfam" id="PF00207">
    <property type="entry name" value="A2M"/>
    <property type="match status" value="1"/>
</dbReference>
<proteinExistence type="inferred from homology"/>
<dbReference type="InterPro" id="IPR051802">
    <property type="entry name" value="YfhM-like"/>
</dbReference>
<feature type="domain" description="Alpha-2-macroglobulin bait region" evidence="4">
    <location>
        <begin position="949"/>
        <end position="1088"/>
    </location>
</feature>
<gene>
    <name evidence="6" type="ORF">DesfrDRAFT_2204</name>
</gene>
<dbReference type="InterPro" id="IPR041203">
    <property type="entry name" value="Bact_A2M_MG5"/>
</dbReference>
<dbReference type="EMBL" id="AECZ01000013">
    <property type="protein sequence ID" value="EFL51045.1"/>
    <property type="molecule type" value="Genomic_DNA"/>
</dbReference>
<dbReference type="InterPro" id="IPR001599">
    <property type="entry name" value="Macroglobln_a2"/>
</dbReference>
<keyword evidence="2" id="KW-0732">Signal</keyword>
<dbReference type="InterPro" id="IPR011626">
    <property type="entry name" value="Alpha-macroglobulin_TED"/>
</dbReference>
<dbReference type="InterPro" id="IPR013783">
    <property type="entry name" value="Ig-like_fold"/>
</dbReference>
<keyword evidence="3" id="KW-0472">Membrane</keyword>
<dbReference type="InterPro" id="IPR041246">
    <property type="entry name" value="Bact_MG10"/>
</dbReference>
<evidence type="ECO:0000256" key="3">
    <source>
        <dbReference type="SAM" id="Phobius"/>
    </source>
</evidence>
<dbReference type="GO" id="GO:0004866">
    <property type="term" value="F:endopeptidase inhibitor activity"/>
    <property type="evidence" value="ECO:0007669"/>
    <property type="project" value="InterPro"/>
</dbReference>
<dbReference type="InterPro" id="IPR047565">
    <property type="entry name" value="Alpha-macroglob_thiol-ester_cl"/>
</dbReference>
<dbReference type="Pfam" id="PF01835">
    <property type="entry name" value="MG2"/>
    <property type="match status" value="1"/>
</dbReference>
<dbReference type="SMART" id="SM01360">
    <property type="entry name" value="A2M"/>
    <property type="match status" value="1"/>
</dbReference>
<dbReference type="STRING" id="596151.DesfrDRAFT_2204"/>
<dbReference type="eggNOG" id="COG2373">
    <property type="taxonomic scope" value="Bacteria"/>
</dbReference>
<dbReference type="Gene3D" id="2.60.40.10">
    <property type="entry name" value="Immunoglobulins"/>
    <property type="match status" value="1"/>
</dbReference>
<accession>E1JX80</accession>
<dbReference type="Pfam" id="PF17972">
    <property type="entry name" value="bMG5"/>
    <property type="match status" value="1"/>
</dbReference>
<dbReference type="RefSeq" id="WP_005993824.1">
    <property type="nucleotide sequence ID" value="NZ_AECZ01000013.1"/>
</dbReference>
<evidence type="ECO:0000259" key="5">
    <source>
        <dbReference type="SMART" id="SM01360"/>
    </source>
</evidence>
<dbReference type="Gene3D" id="2.60.40.1930">
    <property type="match status" value="1"/>
</dbReference>
<dbReference type="GO" id="GO:0005615">
    <property type="term" value="C:extracellular space"/>
    <property type="evidence" value="ECO:0007669"/>
    <property type="project" value="InterPro"/>
</dbReference>
<dbReference type="Gene3D" id="2.60.40.3710">
    <property type="match status" value="1"/>
</dbReference>
<dbReference type="PANTHER" id="PTHR40094:SF1">
    <property type="entry name" value="UBIQUITIN DOMAIN-CONTAINING PROTEIN"/>
    <property type="match status" value="1"/>
</dbReference>
<dbReference type="InterPro" id="IPR008930">
    <property type="entry name" value="Terpenoid_cyclase/PrenylTrfase"/>
</dbReference>